<dbReference type="Pfam" id="PF03793">
    <property type="entry name" value="PASTA"/>
    <property type="match status" value="2"/>
</dbReference>
<dbReference type="Pfam" id="PF00069">
    <property type="entry name" value="Pkinase"/>
    <property type="match status" value="1"/>
</dbReference>
<name>A0A9D1IR60_9FIRM</name>
<dbReference type="CDD" id="cd06577">
    <property type="entry name" value="PASTA_pknB"/>
    <property type="match status" value="2"/>
</dbReference>
<keyword evidence="4" id="KW-1133">Transmembrane helix</keyword>
<reference evidence="7" key="1">
    <citation type="submission" date="2020-10" db="EMBL/GenBank/DDBJ databases">
        <authorList>
            <person name="Gilroy R."/>
        </authorList>
    </citation>
    <scope>NUCLEOTIDE SEQUENCE</scope>
    <source>
        <strain evidence="7">4509</strain>
    </source>
</reference>
<evidence type="ECO:0000313" key="7">
    <source>
        <dbReference type="EMBL" id="HIU41778.1"/>
    </source>
</evidence>
<feature type="domain" description="Protein kinase" evidence="5">
    <location>
        <begin position="45"/>
        <end position="311"/>
    </location>
</feature>
<gene>
    <name evidence="7" type="ORF">IAD19_04415</name>
</gene>
<feature type="transmembrane region" description="Helical" evidence="4">
    <location>
        <begin position="349"/>
        <end position="372"/>
    </location>
</feature>
<dbReference type="SMART" id="SM00220">
    <property type="entry name" value="S_TKc"/>
    <property type="match status" value="1"/>
</dbReference>
<evidence type="ECO:0000256" key="4">
    <source>
        <dbReference type="SAM" id="Phobius"/>
    </source>
</evidence>
<comment type="caution">
    <text evidence="7">The sequence shown here is derived from an EMBL/GenBank/DDBJ whole genome shotgun (WGS) entry which is preliminary data.</text>
</comment>
<dbReference type="InterPro" id="IPR011009">
    <property type="entry name" value="Kinase-like_dom_sf"/>
</dbReference>
<dbReference type="InterPro" id="IPR000719">
    <property type="entry name" value="Prot_kinase_dom"/>
</dbReference>
<proteinExistence type="predicted"/>
<dbReference type="SMART" id="SM00740">
    <property type="entry name" value="PASTA"/>
    <property type="match status" value="2"/>
</dbReference>
<feature type="domain" description="PASTA" evidence="6">
    <location>
        <begin position="487"/>
        <end position="555"/>
    </location>
</feature>
<dbReference type="InterPro" id="IPR005543">
    <property type="entry name" value="PASTA_dom"/>
</dbReference>
<dbReference type="PANTHER" id="PTHR24346:SF30">
    <property type="entry name" value="MATERNAL EMBRYONIC LEUCINE ZIPPER KINASE"/>
    <property type="match status" value="1"/>
</dbReference>
<keyword evidence="2" id="KW-0067">ATP-binding</keyword>
<keyword evidence="4" id="KW-0472">Membrane</keyword>
<dbReference type="PROSITE" id="PS50011">
    <property type="entry name" value="PROTEIN_KINASE_DOM"/>
    <property type="match status" value="1"/>
</dbReference>
<protein>
    <submittedName>
        <fullName evidence="7">PASTA domain-containing protein</fullName>
    </submittedName>
</protein>
<accession>A0A9D1IR60</accession>
<feature type="region of interest" description="Disordered" evidence="3">
    <location>
        <begin position="394"/>
        <end position="421"/>
    </location>
</feature>
<keyword evidence="1" id="KW-0547">Nucleotide-binding</keyword>
<evidence type="ECO:0000256" key="3">
    <source>
        <dbReference type="SAM" id="MobiDB-lite"/>
    </source>
</evidence>
<dbReference type="GO" id="GO:0004674">
    <property type="term" value="F:protein serine/threonine kinase activity"/>
    <property type="evidence" value="ECO:0007669"/>
    <property type="project" value="TreeGrafter"/>
</dbReference>
<sequence length="603" mass="65384">MSVRRCLGCMRPIGEEDPCPYCGYSKNDPAPVNALPPKTVLSNTYVVGKVLDMGQDGISYIGFDGYSQKPVLIREFMPQSLAQRQGSQVMPLEGQEAMYKALLSDFEELYTALSNLKQLPSLRRVERLILANNTCYVICEYFDCITLSQYLQENAGELDWEMAAPMFRRLMEDISVMHQHGVLHRGISPDSLVLTANGEMKLTHFTVSGFWGENGRPAQLAEGYAAPEQYSKTAPHGEWTDVYSLCAVLYKVLSGTMPPAADTRTVNDNLIPLNQLVEGVPPVVSQGIMAGLMVDQQLRLRSMRQLIQAVYYATYEAPVSVPQTEETTGEYVPGPQPEKKKNWFVRLPVWAKVLLICLPFVILVIVLLWVLMMPDYGPSEQPYSSLNSSSTSQIVSTVSPSGSGTSSGGEESGTSSAGSDTVMIRVDDLRSHQLEAVMNSDIAQQFNIVTTEEYSNTIENGFIISQSLEPGTVAAQGSTLELVVSKGKQNVIVPSYSGYSLNSYINELENLGFTVTVEQQYSDTVTSGSIIGTNPAVGTSVDRSVSSAITVYQSLGRDPATISSTPTSSSTPESSSSTSSGEEPTSSGGETTTEPDPEPGAAD</sequence>
<dbReference type="Gene3D" id="3.30.10.20">
    <property type="match status" value="2"/>
</dbReference>
<evidence type="ECO:0000313" key="8">
    <source>
        <dbReference type="Proteomes" id="UP000824082"/>
    </source>
</evidence>
<evidence type="ECO:0000256" key="2">
    <source>
        <dbReference type="ARBA" id="ARBA00022840"/>
    </source>
</evidence>
<dbReference type="GO" id="GO:0035556">
    <property type="term" value="P:intracellular signal transduction"/>
    <property type="evidence" value="ECO:0007669"/>
    <property type="project" value="TreeGrafter"/>
</dbReference>
<evidence type="ECO:0000256" key="1">
    <source>
        <dbReference type="ARBA" id="ARBA00022741"/>
    </source>
</evidence>
<feature type="compositionally biased region" description="Low complexity" evidence="3">
    <location>
        <begin position="563"/>
        <end position="594"/>
    </location>
</feature>
<dbReference type="AlphaFoldDB" id="A0A9D1IR60"/>
<evidence type="ECO:0000259" key="5">
    <source>
        <dbReference type="PROSITE" id="PS50011"/>
    </source>
</evidence>
<dbReference type="GO" id="GO:0005737">
    <property type="term" value="C:cytoplasm"/>
    <property type="evidence" value="ECO:0007669"/>
    <property type="project" value="TreeGrafter"/>
</dbReference>
<feature type="region of interest" description="Disordered" evidence="3">
    <location>
        <begin position="557"/>
        <end position="603"/>
    </location>
</feature>
<dbReference type="Gene3D" id="1.10.510.10">
    <property type="entry name" value="Transferase(Phosphotransferase) domain 1"/>
    <property type="match status" value="1"/>
</dbReference>
<dbReference type="SUPFAM" id="SSF56112">
    <property type="entry name" value="Protein kinase-like (PK-like)"/>
    <property type="match status" value="1"/>
</dbReference>
<dbReference type="Proteomes" id="UP000824082">
    <property type="component" value="Unassembled WGS sequence"/>
</dbReference>
<evidence type="ECO:0000259" key="6">
    <source>
        <dbReference type="PROSITE" id="PS51178"/>
    </source>
</evidence>
<dbReference type="EMBL" id="DVMX01000088">
    <property type="protein sequence ID" value="HIU41778.1"/>
    <property type="molecule type" value="Genomic_DNA"/>
</dbReference>
<dbReference type="PROSITE" id="PS51178">
    <property type="entry name" value="PASTA"/>
    <property type="match status" value="1"/>
</dbReference>
<dbReference type="GO" id="GO:0005524">
    <property type="term" value="F:ATP binding"/>
    <property type="evidence" value="ECO:0007669"/>
    <property type="project" value="UniProtKB-KW"/>
</dbReference>
<reference evidence="7" key="2">
    <citation type="journal article" date="2021" name="PeerJ">
        <title>Extensive microbial diversity within the chicken gut microbiome revealed by metagenomics and culture.</title>
        <authorList>
            <person name="Gilroy R."/>
            <person name="Ravi A."/>
            <person name="Getino M."/>
            <person name="Pursley I."/>
            <person name="Horton D.L."/>
            <person name="Alikhan N.F."/>
            <person name="Baker D."/>
            <person name="Gharbi K."/>
            <person name="Hall N."/>
            <person name="Watson M."/>
            <person name="Adriaenssens E.M."/>
            <person name="Foster-Nyarko E."/>
            <person name="Jarju S."/>
            <person name="Secka A."/>
            <person name="Antonio M."/>
            <person name="Oren A."/>
            <person name="Chaudhuri R.R."/>
            <person name="La Ragione R."/>
            <person name="Hildebrand F."/>
            <person name="Pallen M.J."/>
        </authorList>
    </citation>
    <scope>NUCLEOTIDE SEQUENCE</scope>
    <source>
        <strain evidence="7">4509</strain>
    </source>
</reference>
<organism evidence="7 8">
    <name type="scientific">Candidatus Egerieicola faecale</name>
    <dbReference type="NCBI Taxonomy" id="2840774"/>
    <lineage>
        <taxon>Bacteria</taxon>
        <taxon>Bacillati</taxon>
        <taxon>Bacillota</taxon>
        <taxon>Clostridia</taxon>
        <taxon>Eubacteriales</taxon>
        <taxon>Oscillospiraceae</taxon>
        <taxon>Oscillospiraceae incertae sedis</taxon>
        <taxon>Candidatus Egerieicola</taxon>
    </lineage>
</organism>
<dbReference type="PANTHER" id="PTHR24346">
    <property type="entry name" value="MAP/MICROTUBULE AFFINITY-REGULATING KINASE"/>
    <property type="match status" value="1"/>
</dbReference>
<feature type="compositionally biased region" description="Low complexity" evidence="3">
    <location>
        <begin position="394"/>
        <end position="404"/>
    </location>
</feature>
<keyword evidence="4" id="KW-0812">Transmembrane</keyword>